<reference evidence="2" key="1">
    <citation type="submission" date="2023-04" db="EMBL/GenBank/DDBJ databases">
        <title>Candida boidinii NBRC 10035.</title>
        <authorList>
            <person name="Ichikawa N."/>
            <person name="Sato H."/>
            <person name="Tonouchi N."/>
        </authorList>
    </citation>
    <scope>NUCLEOTIDE SEQUENCE</scope>
    <source>
        <strain evidence="2">NBRC 10035</strain>
    </source>
</reference>
<dbReference type="EMBL" id="BSXN01005801">
    <property type="protein sequence ID" value="GME83262.1"/>
    <property type="molecule type" value="Genomic_DNA"/>
</dbReference>
<organism evidence="2 3">
    <name type="scientific">Candida boidinii</name>
    <name type="common">Yeast</name>
    <dbReference type="NCBI Taxonomy" id="5477"/>
    <lineage>
        <taxon>Eukaryota</taxon>
        <taxon>Fungi</taxon>
        <taxon>Dikarya</taxon>
        <taxon>Ascomycota</taxon>
        <taxon>Saccharomycotina</taxon>
        <taxon>Pichiomycetes</taxon>
        <taxon>Pichiales</taxon>
        <taxon>Pichiaceae</taxon>
        <taxon>Ogataea</taxon>
        <taxon>Ogataea/Candida clade</taxon>
    </lineage>
</organism>
<keyword evidence="3" id="KW-1185">Reference proteome</keyword>
<dbReference type="Proteomes" id="UP001165120">
    <property type="component" value="Unassembled WGS sequence"/>
</dbReference>
<proteinExistence type="predicted"/>
<feature type="compositionally biased region" description="Low complexity" evidence="1">
    <location>
        <begin position="18"/>
        <end position="29"/>
    </location>
</feature>
<feature type="region of interest" description="Disordered" evidence="1">
    <location>
        <begin position="1"/>
        <end position="29"/>
    </location>
</feature>
<evidence type="ECO:0000256" key="1">
    <source>
        <dbReference type="SAM" id="MobiDB-lite"/>
    </source>
</evidence>
<evidence type="ECO:0000313" key="3">
    <source>
        <dbReference type="Proteomes" id="UP001165120"/>
    </source>
</evidence>
<evidence type="ECO:0000313" key="2">
    <source>
        <dbReference type="EMBL" id="GME83262.1"/>
    </source>
</evidence>
<feature type="compositionally biased region" description="Polar residues" evidence="1">
    <location>
        <begin position="1"/>
        <end position="17"/>
    </location>
</feature>
<protein>
    <submittedName>
        <fullName evidence="2">Unnamed protein product</fullName>
    </submittedName>
</protein>
<comment type="caution">
    <text evidence="2">The sequence shown here is derived from an EMBL/GenBank/DDBJ whole genome shotgun (WGS) entry which is preliminary data.</text>
</comment>
<gene>
    <name evidence="2" type="ORF">Cboi02_000687600</name>
</gene>
<sequence length="127" mass="14622">MMQNSVNTVPSQPSGSNPYQQQPLQPLQTLQQQQYQYQYQLQQSQQPKYQYNNNTNTNNNDTTISRVNEIASSLKNSNLTPFQKASVIAEINGNNKIQPSKSKSFHSFIPLFIKFIDLYLNIYTNLT</sequence>
<accession>A0A9W6WMK0</accession>
<name>A0A9W6WMK0_CANBO</name>
<dbReference type="AlphaFoldDB" id="A0A9W6WMK0"/>